<feature type="region of interest" description="Disordered" evidence="2">
    <location>
        <begin position="192"/>
        <end position="228"/>
    </location>
</feature>
<dbReference type="SUPFAM" id="SSF57756">
    <property type="entry name" value="Retrovirus zinc finger-like domains"/>
    <property type="match status" value="1"/>
</dbReference>
<dbReference type="InterPro" id="IPR001878">
    <property type="entry name" value="Znf_CCHC"/>
</dbReference>
<evidence type="ECO:0000313" key="5">
    <source>
        <dbReference type="Proteomes" id="UP001057375"/>
    </source>
</evidence>
<feature type="compositionally biased region" description="Basic residues" evidence="2">
    <location>
        <begin position="202"/>
        <end position="215"/>
    </location>
</feature>
<dbReference type="PROSITE" id="PS50158">
    <property type="entry name" value="ZF_CCHC"/>
    <property type="match status" value="1"/>
</dbReference>
<feature type="domain" description="CCHC-type" evidence="3">
    <location>
        <begin position="233"/>
        <end position="248"/>
    </location>
</feature>
<feature type="compositionally biased region" description="Low complexity" evidence="2">
    <location>
        <begin position="218"/>
        <end position="228"/>
    </location>
</feature>
<name>A0ABQ5KZT6_9EUKA</name>
<organism evidence="4 5">
    <name type="scientific">Aduncisulcus paluster</name>
    <dbReference type="NCBI Taxonomy" id="2918883"/>
    <lineage>
        <taxon>Eukaryota</taxon>
        <taxon>Metamonada</taxon>
        <taxon>Carpediemonas-like organisms</taxon>
        <taxon>Aduncisulcus</taxon>
    </lineage>
</organism>
<accession>A0ABQ5KZT6</accession>
<keyword evidence="1" id="KW-0479">Metal-binding</keyword>
<keyword evidence="1" id="KW-0862">Zinc</keyword>
<evidence type="ECO:0000256" key="2">
    <source>
        <dbReference type="SAM" id="MobiDB-lite"/>
    </source>
</evidence>
<dbReference type="Proteomes" id="UP001057375">
    <property type="component" value="Unassembled WGS sequence"/>
</dbReference>
<dbReference type="Pfam" id="PF00098">
    <property type="entry name" value="zf-CCHC"/>
    <property type="match status" value="1"/>
</dbReference>
<feature type="non-terminal residue" evidence="4">
    <location>
        <position position="262"/>
    </location>
</feature>
<evidence type="ECO:0000313" key="4">
    <source>
        <dbReference type="EMBL" id="GKT37611.1"/>
    </source>
</evidence>
<evidence type="ECO:0000259" key="3">
    <source>
        <dbReference type="PROSITE" id="PS50158"/>
    </source>
</evidence>
<dbReference type="SMART" id="SM00343">
    <property type="entry name" value="ZnF_C2HC"/>
    <property type="match status" value="1"/>
</dbReference>
<keyword evidence="5" id="KW-1185">Reference proteome</keyword>
<dbReference type="InterPro" id="IPR036875">
    <property type="entry name" value="Znf_CCHC_sf"/>
</dbReference>
<protein>
    <recommendedName>
        <fullName evidence="3">CCHC-type domain-containing protein</fullName>
    </recommendedName>
</protein>
<dbReference type="Gene3D" id="4.10.60.10">
    <property type="entry name" value="Zinc finger, CCHC-type"/>
    <property type="match status" value="1"/>
</dbReference>
<proteinExistence type="predicted"/>
<keyword evidence="1" id="KW-0863">Zinc-finger</keyword>
<evidence type="ECO:0000256" key="1">
    <source>
        <dbReference type="PROSITE-ProRule" id="PRU00047"/>
    </source>
</evidence>
<gene>
    <name evidence="4" type="ORF">ADUPG1_003549</name>
</gene>
<feature type="non-terminal residue" evidence="4">
    <location>
        <position position="1"/>
    </location>
</feature>
<sequence length="262" mass="29680">TISVMIGSKDTPRLTRYGKYYFKVFKDAFVAYRALGGEAHMFALVDPDIRQLYEDIHDVELLNPTELDLEEIRSNEKEFIDGIDKSFPKASALDTLYEFEKVKLKFVNEKSVNVYAKKYRQVLSNLEQGEILTEDTIAKKFIDGIGNPYFRTRMVAATEGQEKTLKNLTKVLFAQQRLVKEACDDAMGYQAGKSRSSGGLHQGRKPYQHQSYKRRSGPEGTTTTPGGRSEVVCFNCGGKGHFARDCPKRQHRKAQNKALTTT</sequence>
<dbReference type="EMBL" id="BQXS01004889">
    <property type="protein sequence ID" value="GKT37611.1"/>
    <property type="molecule type" value="Genomic_DNA"/>
</dbReference>
<reference evidence="4" key="1">
    <citation type="submission" date="2022-03" db="EMBL/GenBank/DDBJ databases">
        <title>Draft genome sequence of Aduncisulcus paluster, a free-living microaerophilic Fornicata.</title>
        <authorList>
            <person name="Yuyama I."/>
            <person name="Kume K."/>
            <person name="Tamura T."/>
            <person name="Inagaki Y."/>
            <person name="Hashimoto T."/>
        </authorList>
    </citation>
    <scope>NUCLEOTIDE SEQUENCE</scope>
    <source>
        <strain evidence="4">NY0171</strain>
    </source>
</reference>
<comment type="caution">
    <text evidence="4">The sequence shown here is derived from an EMBL/GenBank/DDBJ whole genome shotgun (WGS) entry which is preliminary data.</text>
</comment>